<dbReference type="PANTHER" id="PTHR30469">
    <property type="entry name" value="MULTIDRUG RESISTANCE PROTEIN MDTA"/>
    <property type="match status" value="1"/>
</dbReference>
<keyword evidence="2" id="KW-0472">Membrane</keyword>
<sequence length="355" mass="39968">MSFKLAVDTLWKSKKRQRNLSILMMISLALMVSFYLFHRPASIPEKSLKVVETTRVKPTSLKKTIKLIGTIHPKHATLLTAKAPGLFEANCSSGQSVKKGDLIARIINPEVEKNYQLSKDAAAISEAHYNRFLQLKGKGFVSIRELEEKKQQWINAQKEAAKTKIEVENLHFYSPFDGIVSTFKIREGSQVKTGDVVVTVYDPLNIAVDLDIPCHYLHQIKEKQIVYINKHKYHLSHLQQMMDGDTQMCPAEVDIQCDDCIIGDTIYAQLLIQEKKQALVVPVQALFLKEGGLSLYKVVNNRIELVSVKSGIKEKNSVEIISGLKPNDQVIIKSPERLSPGMEVSIYQPKNQVSG</sequence>
<protein>
    <submittedName>
        <fullName evidence="4">Efflux RND transporter periplasmic adaptor subunit</fullName>
    </submittedName>
</protein>
<dbReference type="Gene3D" id="3.40.630.10">
    <property type="entry name" value="Zn peptidases"/>
    <property type="match status" value="1"/>
</dbReference>
<dbReference type="Pfam" id="PF25989">
    <property type="entry name" value="YknX_C"/>
    <property type="match status" value="1"/>
</dbReference>
<dbReference type="SUPFAM" id="SSF111369">
    <property type="entry name" value="HlyD-like secretion proteins"/>
    <property type="match status" value="1"/>
</dbReference>
<reference evidence="4 5" key="1">
    <citation type="submission" date="2024-08" db="EMBL/GenBank/DDBJ databases">
        <title>Draft Genome Sequence of Legionella lytica strain DSB2004, Isolated From a Fire Sprinkler System.</title>
        <authorList>
            <person name="Everhart A.D."/>
            <person name="Kidane D.T."/>
            <person name="Farone A.L."/>
            <person name="Farone M.B."/>
        </authorList>
    </citation>
    <scope>NUCLEOTIDE SEQUENCE [LARGE SCALE GENOMIC DNA]</scope>
    <source>
        <strain evidence="4 5">DSB2004</strain>
    </source>
</reference>
<evidence type="ECO:0000313" key="5">
    <source>
        <dbReference type="Proteomes" id="UP001615550"/>
    </source>
</evidence>
<evidence type="ECO:0000259" key="3">
    <source>
        <dbReference type="Pfam" id="PF25989"/>
    </source>
</evidence>
<feature type="domain" description="YknX-like C-terminal permuted SH3-like" evidence="3">
    <location>
        <begin position="278"/>
        <end position="345"/>
    </location>
</feature>
<keyword evidence="2" id="KW-1133">Transmembrane helix</keyword>
<dbReference type="Gene3D" id="2.40.50.100">
    <property type="match status" value="1"/>
</dbReference>
<dbReference type="Gene3D" id="2.40.420.20">
    <property type="match status" value="1"/>
</dbReference>
<comment type="similarity">
    <text evidence="1">Belongs to the membrane fusion protein (MFP) (TC 8.A.1) family.</text>
</comment>
<name>A0ABW8D590_9GAMM</name>
<evidence type="ECO:0000313" key="4">
    <source>
        <dbReference type="EMBL" id="MFJ1267121.1"/>
    </source>
</evidence>
<dbReference type="EMBL" id="JBGORX010000001">
    <property type="protein sequence ID" value="MFJ1267121.1"/>
    <property type="molecule type" value="Genomic_DNA"/>
</dbReference>
<gene>
    <name evidence="4" type="ORF">ACD661_00960</name>
</gene>
<dbReference type="InterPro" id="IPR058637">
    <property type="entry name" value="YknX-like_C"/>
</dbReference>
<proteinExistence type="inferred from homology"/>
<dbReference type="Proteomes" id="UP001615550">
    <property type="component" value="Unassembled WGS sequence"/>
</dbReference>
<keyword evidence="5" id="KW-1185">Reference proteome</keyword>
<organism evidence="4 5">
    <name type="scientific">Legionella lytica</name>
    <dbReference type="NCBI Taxonomy" id="96232"/>
    <lineage>
        <taxon>Bacteria</taxon>
        <taxon>Pseudomonadati</taxon>
        <taxon>Pseudomonadota</taxon>
        <taxon>Gammaproteobacteria</taxon>
        <taxon>Legionellales</taxon>
        <taxon>Legionellaceae</taxon>
        <taxon>Legionella</taxon>
    </lineage>
</organism>
<comment type="caution">
    <text evidence="4">The sequence shown here is derived from an EMBL/GenBank/DDBJ whole genome shotgun (WGS) entry which is preliminary data.</text>
</comment>
<evidence type="ECO:0000256" key="1">
    <source>
        <dbReference type="ARBA" id="ARBA00009477"/>
    </source>
</evidence>
<evidence type="ECO:0000256" key="2">
    <source>
        <dbReference type="SAM" id="Phobius"/>
    </source>
</evidence>
<dbReference type="RefSeq" id="WP_400185653.1">
    <property type="nucleotide sequence ID" value="NZ_JBGORX010000001.1"/>
</dbReference>
<feature type="transmembrane region" description="Helical" evidence="2">
    <location>
        <begin position="20"/>
        <end position="37"/>
    </location>
</feature>
<keyword evidence="2" id="KW-0812">Transmembrane</keyword>
<dbReference type="NCBIfam" id="TIGR01730">
    <property type="entry name" value="RND_mfp"/>
    <property type="match status" value="1"/>
</dbReference>
<dbReference type="InterPro" id="IPR006143">
    <property type="entry name" value="RND_pump_MFP"/>
</dbReference>
<accession>A0ABW8D590</accession>